<keyword evidence="2" id="KW-1185">Reference proteome</keyword>
<gene>
    <name evidence="1" type="ORF">E2C01_093778</name>
</gene>
<comment type="caution">
    <text evidence="1">The sequence shown here is derived from an EMBL/GenBank/DDBJ whole genome shotgun (WGS) entry which is preliminary data.</text>
</comment>
<evidence type="ECO:0000313" key="1">
    <source>
        <dbReference type="EMBL" id="MPC98408.1"/>
    </source>
</evidence>
<name>A0A5B7JZM9_PORTR</name>
<evidence type="ECO:0000313" key="2">
    <source>
        <dbReference type="Proteomes" id="UP000324222"/>
    </source>
</evidence>
<dbReference type="EMBL" id="VSRR010113966">
    <property type="protein sequence ID" value="MPC98408.1"/>
    <property type="molecule type" value="Genomic_DNA"/>
</dbReference>
<dbReference type="AlphaFoldDB" id="A0A5B7JZM9"/>
<proteinExistence type="predicted"/>
<sequence>MNRMTSAEKKALETSYEDMYREIRIGAEVHRTVRGRERWRERESGGFKECCQRRIKNDVL</sequence>
<organism evidence="1 2">
    <name type="scientific">Portunus trituberculatus</name>
    <name type="common">Swimming crab</name>
    <name type="synonym">Neptunus trituberculatus</name>
    <dbReference type="NCBI Taxonomy" id="210409"/>
    <lineage>
        <taxon>Eukaryota</taxon>
        <taxon>Metazoa</taxon>
        <taxon>Ecdysozoa</taxon>
        <taxon>Arthropoda</taxon>
        <taxon>Crustacea</taxon>
        <taxon>Multicrustacea</taxon>
        <taxon>Malacostraca</taxon>
        <taxon>Eumalacostraca</taxon>
        <taxon>Eucarida</taxon>
        <taxon>Decapoda</taxon>
        <taxon>Pleocyemata</taxon>
        <taxon>Brachyura</taxon>
        <taxon>Eubrachyura</taxon>
        <taxon>Portunoidea</taxon>
        <taxon>Portunidae</taxon>
        <taxon>Portuninae</taxon>
        <taxon>Portunus</taxon>
    </lineage>
</organism>
<protein>
    <submittedName>
        <fullName evidence="1">Uncharacterized protein</fullName>
    </submittedName>
</protein>
<reference evidence="1 2" key="1">
    <citation type="submission" date="2019-05" db="EMBL/GenBank/DDBJ databases">
        <title>Another draft genome of Portunus trituberculatus and its Hox gene families provides insights of decapod evolution.</title>
        <authorList>
            <person name="Jeong J.-H."/>
            <person name="Song I."/>
            <person name="Kim S."/>
            <person name="Choi T."/>
            <person name="Kim D."/>
            <person name="Ryu S."/>
            <person name="Kim W."/>
        </authorList>
    </citation>
    <scope>NUCLEOTIDE SEQUENCE [LARGE SCALE GENOMIC DNA]</scope>
    <source>
        <tissue evidence="1">Muscle</tissue>
    </source>
</reference>
<dbReference type="Proteomes" id="UP000324222">
    <property type="component" value="Unassembled WGS sequence"/>
</dbReference>
<accession>A0A5B7JZM9</accession>